<dbReference type="InterPro" id="IPR000073">
    <property type="entry name" value="AB_hydrolase_1"/>
</dbReference>
<gene>
    <name evidence="2" type="ORF">G6O67_004463</name>
</gene>
<protein>
    <recommendedName>
        <fullName evidence="1">AB hydrolase-1 domain-containing protein</fullName>
    </recommendedName>
</protein>
<keyword evidence="3" id="KW-1185">Reference proteome</keyword>
<dbReference type="Pfam" id="PF12697">
    <property type="entry name" value="Abhydrolase_6"/>
    <property type="match status" value="1"/>
</dbReference>
<dbReference type="AlphaFoldDB" id="A0A8H4M0A7"/>
<evidence type="ECO:0000313" key="3">
    <source>
        <dbReference type="Proteomes" id="UP000557566"/>
    </source>
</evidence>
<sequence>MPSLRIQDQDLYYDWTRAGDDGLILVFIHGLGSSNSFYAPIIPSLVEAGYSCLAFDTPGSALSNYRGIDSDAEMMCGAASALISALDLDSRRVIVVGHSMGAVVASELALHLNLVGVVLIGPVSPSDALSQVFAARIKRVQAGGMEAMASTIPAAATGPKATSTHRAFIRALLLAQSPEGYMSLCRTIASAKCPRYGDIRCPLLIVAGSHDQTSPLRGSRDILSRWGAEGRHKRLEVLQGVGHWHCIEAADEVCELVKAFADGLSKGCYKTHTVSSS</sequence>
<dbReference type="EMBL" id="JAAVMX010000005">
    <property type="protein sequence ID" value="KAF4508025.1"/>
    <property type="molecule type" value="Genomic_DNA"/>
</dbReference>
<dbReference type="OrthoDB" id="2498029at2759"/>
<name>A0A8H4M0A7_9HYPO</name>
<dbReference type="GO" id="GO:0016020">
    <property type="term" value="C:membrane"/>
    <property type="evidence" value="ECO:0007669"/>
    <property type="project" value="TreeGrafter"/>
</dbReference>
<dbReference type="InterPro" id="IPR029058">
    <property type="entry name" value="AB_hydrolase_fold"/>
</dbReference>
<dbReference type="PANTHER" id="PTHR43798">
    <property type="entry name" value="MONOACYLGLYCEROL LIPASE"/>
    <property type="match status" value="1"/>
</dbReference>
<accession>A0A8H4M0A7</accession>
<comment type="caution">
    <text evidence="2">The sequence shown here is derived from an EMBL/GenBank/DDBJ whole genome shotgun (WGS) entry which is preliminary data.</text>
</comment>
<organism evidence="2 3">
    <name type="scientific">Ophiocordyceps sinensis</name>
    <dbReference type="NCBI Taxonomy" id="72228"/>
    <lineage>
        <taxon>Eukaryota</taxon>
        <taxon>Fungi</taxon>
        <taxon>Dikarya</taxon>
        <taxon>Ascomycota</taxon>
        <taxon>Pezizomycotina</taxon>
        <taxon>Sordariomycetes</taxon>
        <taxon>Hypocreomycetidae</taxon>
        <taxon>Hypocreales</taxon>
        <taxon>Ophiocordycipitaceae</taxon>
        <taxon>Ophiocordyceps</taxon>
    </lineage>
</organism>
<dbReference type="SUPFAM" id="SSF53474">
    <property type="entry name" value="alpha/beta-Hydrolases"/>
    <property type="match status" value="1"/>
</dbReference>
<dbReference type="Gene3D" id="3.40.50.1820">
    <property type="entry name" value="alpha/beta hydrolase"/>
    <property type="match status" value="1"/>
</dbReference>
<evidence type="ECO:0000259" key="1">
    <source>
        <dbReference type="Pfam" id="PF12697"/>
    </source>
</evidence>
<dbReference type="Proteomes" id="UP000557566">
    <property type="component" value="Unassembled WGS sequence"/>
</dbReference>
<dbReference type="InterPro" id="IPR050266">
    <property type="entry name" value="AB_hydrolase_sf"/>
</dbReference>
<proteinExistence type="predicted"/>
<feature type="domain" description="AB hydrolase-1" evidence="1">
    <location>
        <begin position="25"/>
        <end position="255"/>
    </location>
</feature>
<reference evidence="2 3" key="1">
    <citation type="journal article" date="2020" name="Genome Biol. Evol.">
        <title>A new high-quality draft genome assembly of the Chinese cordyceps Ophiocordyceps sinensis.</title>
        <authorList>
            <person name="Shu R."/>
            <person name="Zhang J."/>
            <person name="Meng Q."/>
            <person name="Zhang H."/>
            <person name="Zhou G."/>
            <person name="Li M."/>
            <person name="Wu P."/>
            <person name="Zhao Y."/>
            <person name="Chen C."/>
            <person name="Qin Q."/>
        </authorList>
    </citation>
    <scope>NUCLEOTIDE SEQUENCE [LARGE SCALE GENOMIC DNA]</scope>
    <source>
        <strain evidence="2 3">IOZ07</strain>
    </source>
</reference>
<dbReference type="GO" id="GO:0047372">
    <property type="term" value="F:monoacylglycerol lipase activity"/>
    <property type="evidence" value="ECO:0007669"/>
    <property type="project" value="TreeGrafter"/>
</dbReference>
<evidence type="ECO:0000313" key="2">
    <source>
        <dbReference type="EMBL" id="KAF4508025.1"/>
    </source>
</evidence>
<dbReference type="PANTHER" id="PTHR43798:SF5">
    <property type="entry name" value="MONOACYLGLYCEROL LIPASE ABHD6"/>
    <property type="match status" value="1"/>
</dbReference>
<dbReference type="GO" id="GO:0046464">
    <property type="term" value="P:acylglycerol catabolic process"/>
    <property type="evidence" value="ECO:0007669"/>
    <property type="project" value="TreeGrafter"/>
</dbReference>